<dbReference type="PROSITE" id="PS00330">
    <property type="entry name" value="HEMOLYSIN_CALCIUM"/>
    <property type="match status" value="2"/>
</dbReference>
<dbReference type="SUPFAM" id="SSF141072">
    <property type="entry name" value="CalX-like"/>
    <property type="match status" value="1"/>
</dbReference>
<dbReference type="GO" id="GO:0016020">
    <property type="term" value="C:membrane"/>
    <property type="evidence" value="ECO:0007669"/>
    <property type="project" value="InterPro"/>
</dbReference>
<dbReference type="Gene3D" id="2.150.10.10">
    <property type="entry name" value="Serralysin-like metalloprotease, C-terminal"/>
    <property type="match status" value="2"/>
</dbReference>
<keyword evidence="1" id="KW-0732">Signal</keyword>
<dbReference type="SUPFAM" id="SSF51120">
    <property type="entry name" value="beta-Roll"/>
    <property type="match status" value="2"/>
</dbReference>
<evidence type="ECO:0000313" key="5">
    <source>
        <dbReference type="EMBL" id="TRU49664.1"/>
    </source>
</evidence>
<dbReference type="AlphaFoldDB" id="A0A552FSD7"/>
<dbReference type="InterPro" id="IPR001343">
    <property type="entry name" value="Hemolysn_Ca-bd"/>
</dbReference>
<sequence length="581" mass="58958">MGVGYSKQLTQFSRGQYSNATNTENDFLQIKGEGIGRYVEGTPNTDLASAETITLNSTGYGGAFRSIELVSDDGNTGIDYDYFKFTAPAAGSVNISVNNALIFSKDGTNFIGEDLPAGYGNLHLDAQILNASGGILADWNNNALVDVTGLTYSGLVAGQNYFVKVGPNSTLPDQSFGETTWGSLGAYALRIQADTNSTKSISIAKTTDGNEAGSVSSVFTLTRTGDLSSALTVNYTLAGTATPGVDYTGTTPGSLTFAAGSSKATIALPTKDDLLSDPGETIITTITAPVGYTISGPSTATATILDNDGNAANNNLVGTSFADALAGVGGNDTINGGLGNDTIDGGVGVDSMDGGDDNDTYFVDNVSDIVKEIYDDALGGTADTVFASVTYSLAPGTPGNQGYGIENLTLTGSGNINATGNSKNNVLTGNSGSNVLNGGDGNDTIDGGLGVDSLTGGFGNDFFRLDNVANRDLITDFSVPDDTIILANSLDSTLTGSINPGIKGLSFVGGNVPGNVLNAAGFFKGAGITGGALGNLSGIYVNTSNGDIWYNDSTVLGSYLIANVVASAAAGMTNADFVYGV</sequence>
<dbReference type="InterPro" id="IPR011049">
    <property type="entry name" value="Serralysin-like_metalloprot_C"/>
</dbReference>
<dbReference type="InterPro" id="IPR038081">
    <property type="entry name" value="CalX-like_sf"/>
</dbReference>
<dbReference type="InterPro" id="IPR003644">
    <property type="entry name" value="Calx_beta"/>
</dbReference>
<dbReference type="Gene3D" id="2.60.40.2030">
    <property type="match status" value="1"/>
</dbReference>
<keyword evidence="3" id="KW-0106">Calcium</keyword>
<evidence type="ECO:0000256" key="3">
    <source>
        <dbReference type="ARBA" id="ARBA00022837"/>
    </source>
</evidence>
<dbReference type="SMART" id="SM00237">
    <property type="entry name" value="Calx_beta"/>
    <property type="match status" value="1"/>
</dbReference>
<dbReference type="PRINTS" id="PR00313">
    <property type="entry name" value="CABNDNGRPT"/>
</dbReference>
<dbReference type="InterPro" id="IPR018511">
    <property type="entry name" value="Hemolysin-typ_Ca-bd_CS"/>
</dbReference>
<comment type="caution">
    <text evidence="5">The sequence shown here is derived from an EMBL/GenBank/DDBJ whole genome shotgun (WGS) entry which is preliminary data.</text>
</comment>
<evidence type="ECO:0000256" key="2">
    <source>
        <dbReference type="ARBA" id="ARBA00022737"/>
    </source>
</evidence>
<gene>
    <name evidence="5" type="ORF">EWV57_11930</name>
</gene>
<accession>A0A552FSD7</accession>
<dbReference type="Pfam" id="PF00353">
    <property type="entry name" value="HemolysinCabind"/>
    <property type="match status" value="2"/>
</dbReference>
<proteinExistence type="predicted"/>
<evidence type="ECO:0000256" key="1">
    <source>
        <dbReference type="ARBA" id="ARBA00022729"/>
    </source>
</evidence>
<dbReference type="Gene3D" id="2.60.120.380">
    <property type="match status" value="1"/>
</dbReference>
<evidence type="ECO:0000313" key="6">
    <source>
        <dbReference type="Proteomes" id="UP000316958"/>
    </source>
</evidence>
<reference evidence="5 6" key="1">
    <citation type="submission" date="2019-01" db="EMBL/GenBank/DDBJ databases">
        <title>Coherence of Microcystis species and biogeography revealed through population genomics.</title>
        <authorList>
            <person name="Perez-Carrascal O.M."/>
            <person name="Terrat Y."/>
            <person name="Giani A."/>
            <person name="Fortin N."/>
            <person name="Tromas N."/>
            <person name="Shapiro B.J."/>
        </authorList>
    </citation>
    <scope>NUCLEOTIDE SEQUENCE [LARGE SCALE GENOMIC DNA]</scope>
    <source>
        <strain evidence="5">Ma_QC_Ch_20071001_S25D</strain>
    </source>
</reference>
<organism evidence="5 6">
    <name type="scientific">Microcystis aeruginosa Ma_QC_Ch_20071001_S25D</name>
    <dbReference type="NCBI Taxonomy" id="2486250"/>
    <lineage>
        <taxon>Bacteria</taxon>
        <taxon>Bacillati</taxon>
        <taxon>Cyanobacteriota</taxon>
        <taxon>Cyanophyceae</taxon>
        <taxon>Oscillatoriophycideae</taxon>
        <taxon>Chroococcales</taxon>
        <taxon>Microcystaceae</taxon>
        <taxon>Microcystis</taxon>
    </lineage>
</organism>
<dbReference type="EMBL" id="SFBE01000202">
    <property type="protein sequence ID" value="TRU49664.1"/>
    <property type="molecule type" value="Genomic_DNA"/>
</dbReference>
<name>A0A552FSD7_MICAE</name>
<protein>
    <recommendedName>
        <fullName evidence="4">Calx-beta domain-containing protein</fullName>
    </recommendedName>
</protein>
<dbReference type="GO" id="GO:0005509">
    <property type="term" value="F:calcium ion binding"/>
    <property type="evidence" value="ECO:0007669"/>
    <property type="project" value="InterPro"/>
</dbReference>
<dbReference type="Proteomes" id="UP000316958">
    <property type="component" value="Unassembled WGS sequence"/>
</dbReference>
<dbReference type="GO" id="GO:0007154">
    <property type="term" value="P:cell communication"/>
    <property type="evidence" value="ECO:0007669"/>
    <property type="project" value="InterPro"/>
</dbReference>
<keyword evidence="2" id="KW-0677">Repeat</keyword>
<feature type="domain" description="Calx-beta" evidence="4">
    <location>
        <begin position="188"/>
        <end position="287"/>
    </location>
</feature>
<dbReference type="Pfam" id="PF03160">
    <property type="entry name" value="Calx-beta"/>
    <property type="match status" value="1"/>
</dbReference>
<evidence type="ECO:0000259" key="4">
    <source>
        <dbReference type="SMART" id="SM00237"/>
    </source>
</evidence>